<proteinExistence type="predicted"/>
<evidence type="ECO:0000313" key="4">
    <source>
        <dbReference type="Proteomes" id="UP000054937"/>
    </source>
</evidence>
<dbReference type="AlphaFoldDB" id="A0A0V0QYQ7"/>
<evidence type="ECO:0000256" key="1">
    <source>
        <dbReference type="SAM" id="Coils"/>
    </source>
</evidence>
<feature type="region of interest" description="Disordered" evidence="2">
    <location>
        <begin position="136"/>
        <end position="157"/>
    </location>
</feature>
<keyword evidence="4" id="KW-1185">Reference proteome</keyword>
<sequence length="626" mass="73826">MKNIYQVTTLDGQFGHKSYNFTDLKQTNIEDGNFAQEFPYFVSNTQFEEQIQTNEDNYFDTDKLFEQNLEFQKQESFEEYQSHQQVSCSKILESQLYNNTKLPEQNFEDFFSSKNTQPSEQFSYKSNFQSLDDLCSNESNYKQSSNNNNSNKNQNNNRGEILQENLNNLLNEDISLPDEASEMKLTSFGQQIQMFVLNSNLQNNNYSKKENEFNNCANNYQIRNNSFQKEQKLQSLNYQVKFIEDMIKQCKLELYQQIENQNITQINKEKEEQQQEIIEKLKQEILELNQKFEHQNQVHLKTTYNLENEQQQKLEELIQTHEKQLQALKKSYNEKLNSEKQEQEQFFSEKIKKNQEKYENQLQNLEQTINQLNQQLTQSTQVGSNFETSGTLLTQTDEGQKSQISKKDQEIQSIQQTKLKLSKDLESQKKLIKQLQINNNDLFKSQVPSLKKQVSDKTSEIQILKEMVSSMKTVVRMKDQEIKKLKTQISIANKNNQNEGKIINKSPNSQKQINIQSVSNNKNQQKIQQVKIKQGQNNIIKNQNRGISDLEDTLQRLDQQDIEENPIYNQPQFNSVYGQMDNTEQIHENTYNNLKNQNQNNLNINMNDFSKQYPAICIAIKKLKIY</sequence>
<dbReference type="OrthoDB" id="10691809at2759"/>
<feature type="coiled-coil region" evidence="1">
    <location>
        <begin position="256"/>
        <end position="382"/>
    </location>
</feature>
<comment type="caution">
    <text evidence="3">The sequence shown here is derived from an EMBL/GenBank/DDBJ whole genome shotgun (WGS) entry which is preliminary data.</text>
</comment>
<dbReference type="InParanoid" id="A0A0V0QYQ7"/>
<evidence type="ECO:0000313" key="3">
    <source>
        <dbReference type="EMBL" id="KRX07398.1"/>
    </source>
</evidence>
<gene>
    <name evidence="3" type="ORF">PPERSA_03231</name>
</gene>
<organism evidence="3 4">
    <name type="scientific">Pseudocohnilembus persalinus</name>
    <name type="common">Ciliate</name>
    <dbReference type="NCBI Taxonomy" id="266149"/>
    <lineage>
        <taxon>Eukaryota</taxon>
        <taxon>Sar</taxon>
        <taxon>Alveolata</taxon>
        <taxon>Ciliophora</taxon>
        <taxon>Intramacronucleata</taxon>
        <taxon>Oligohymenophorea</taxon>
        <taxon>Scuticociliatia</taxon>
        <taxon>Philasterida</taxon>
        <taxon>Pseudocohnilembidae</taxon>
        <taxon>Pseudocohnilembus</taxon>
    </lineage>
</organism>
<keyword evidence="1" id="KW-0175">Coiled coil</keyword>
<feature type="coiled-coil region" evidence="1">
    <location>
        <begin position="540"/>
        <end position="600"/>
    </location>
</feature>
<dbReference type="EMBL" id="LDAU01000083">
    <property type="protein sequence ID" value="KRX07398.1"/>
    <property type="molecule type" value="Genomic_DNA"/>
</dbReference>
<accession>A0A0V0QYQ7</accession>
<name>A0A0V0QYQ7_PSEPJ</name>
<dbReference type="Proteomes" id="UP000054937">
    <property type="component" value="Unassembled WGS sequence"/>
</dbReference>
<reference evidence="3 4" key="1">
    <citation type="journal article" date="2015" name="Sci. Rep.">
        <title>Genome of the facultative scuticociliatosis pathogen Pseudocohnilembus persalinus provides insight into its virulence through horizontal gene transfer.</title>
        <authorList>
            <person name="Xiong J."/>
            <person name="Wang G."/>
            <person name="Cheng J."/>
            <person name="Tian M."/>
            <person name="Pan X."/>
            <person name="Warren A."/>
            <person name="Jiang C."/>
            <person name="Yuan D."/>
            <person name="Miao W."/>
        </authorList>
    </citation>
    <scope>NUCLEOTIDE SEQUENCE [LARGE SCALE GENOMIC DNA]</scope>
    <source>
        <strain evidence="3">36N120E</strain>
    </source>
</reference>
<evidence type="ECO:0000256" key="2">
    <source>
        <dbReference type="SAM" id="MobiDB-lite"/>
    </source>
</evidence>
<protein>
    <submittedName>
        <fullName evidence="3">Uncharacterized protein</fullName>
    </submittedName>
</protein>